<dbReference type="PROSITE" id="PS51194">
    <property type="entry name" value="HELICASE_CTER"/>
    <property type="match status" value="1"/>
</dbReference>
<dbReference type="Pfam" id="PF00176">
    <property type="entry name" value="SNF2-rel_dom"/>
    <property type="match status" value="1"/>
</dbReference>
<evidence type="ECO:0000256" key="1">
    <source>
        <dbReference type="ARBA" id="ARBA00022741"/>
    </source>
</evidence>
<comment type="caution">
    <text evidence="7">The sequence shown here is derived from an EMBL/GenBank/DDBJ whole genome shotgun (WGS) entry which is preliminary data.</text>
</comment>
<dbReference type="EMBL" id="VJMJ01000118">
    <property type="protein sequence ID" value="KAF0733989.1"/>
    <property type="molecule type" value="Genomic_DNA"/>
</dbReference>
<dbReference type="PROSITE" id="PS51192">
    <property type="entry name" value="HELICASE_ATP_BIND_1"/>
    <property type="match status" value="1"/>
</dbReference>
<dbReference type="GO" id="GO:0016787">
    <property type="term" value="F:hydrolase activity"/>
    <property type="evidence" value="ECO:0007669"/>
    <property type="project" value="UniProtKB-KW"/>
</dbReference>
<keyword evidence="3" id="KW-0067">ATP-binding</keyword>
<dbReference type="InterPro" id="IPR050628">
    <property type="entry name" value="SNF2_RAD54_helicase_TF"/>
</dbReference>
<sequence>MGFWREEYEEKGWKEYVEKVTRDRFGGAIDAYEVTEEDKRQLEHVMAVLDDESDNDESFEYHTPCSDVSFEYNTPGPKKKIKRISDGGNTSFFPEFDSQELALEPVDMAVSMTLCQRLANLSPITSNTNRAPYANDVEPSGSLTFDMPQDETLDHNGGGEISIDEPGIKATVENAVVEVEDMEPVDTLNAESTKADERDGNIVQIDVDINMDDLEQFEELENQPDEIGSDMELTVLLDHFEFEPALLMVTSAAIDVPTQRRHSIEDEYDFPFESTPPTEKPLRRRLRVPDDTNSSSSDDDFKISTKSSRLRHQNSPNRGRCSDISSIDEINSTIPDTQPYETVEAPTAINLARVNPARSVLQLEEHQTRAVEWMQSRERRDATPFRGGILADEMGLGKTICCLALIGSKSSNTNNPKKKRPSLIITPLSLVHQWEQEIKDKTTLSVGLYHGANRKRFQRSPEFYAFDIILTTYDTIRVKETTYARPSESDITAPQPRWIQTKRRRDSKLVASKLHKIYWERVILDEAHLISNSVTARAQAACKLAGRARWCVTGTPIQNRLEDVHTLFQFLGLPEIENEAHLQSLLDKCMLRRLKSNISLPLPAKVEHLIKLDFQTEAERNWYASVRQTTREQVQQHLQERRPARHIFELLLRLRQVCNSPRLLPSNSGQLPTVNMSTKMQVLFDHLLRAKREMIKVLVISQWTSFLDLLQDHLAVTNPLIRCGRLDGRMSAASRHQTVQMFQSSNQVDVLFMSVRCGALGLNLTKARYVFVMEPCWNPSLEAQAIDRTHRIGQDHPVQVYRFLMQNTIEEKIYELQQQKRNLATTVLNPSRKISSRRTTNDWVTLMA</sequence>
<dbReference type="Pfam" id="PF00271">
    <property type="entry name" value="Helicase_C"/>
    <property type="match status" value="1"/>
</dbReference>
<evidence type="ECO:0000256" key="2">
    <source>
        <dbReference type="ARBA" id="ARBA00022801"/>
    </source>
</evidence>
<dbReference type="GO" id="GO:0005524">
    <property type="term" value="F:ATP binding"/>
    <property type="evidence" value="ECO:0007669"/>
    <property type="project" value="UniProtKB-KW"/>
</dbReference>
<dbReference type="VEuPathDB" id="FungiDB:AeMF1_004832"/>
<dbReference type="GO" id="GO:0008094">
    <property type="term" value="F:ATP-dependent activity, acting on DNA"/>
    <property type="evidence" value="ECO:0007669"/>
    <property type="project" value="TreeGrafter"/>
</dbReference>
<evidence type="ECO:0000259" key="6">
    <source>
        <dbReference type="PROSITE" id="PS51194"/>
    </source>
</evidence>
<dbReference type="InterPro" id="IPR001650">
    <property type="entry name" value="Helicase_C-like"/>
</dbReference>
<dbReference type="CDD" id="cd18793">
    <property type="entry name" value="SF2_C_SNF"/>
    <property type="match status" value="1"/>
</dbReference>
<dbReference type="InterPro" id="IPR014001">
    <property type="entry name" value="Helicase_ATP-bd"/>
</dbReference>
<organism evidence="7 8">
    <name type="scientific">Aphanomyces euteiches</name>
    <dbReference type="NCBI Taxonomy" id="100861"/>
    <lineage>
        <taxon>Eukaryota</taxon>
        <taxon>Sar</taxon>
        <taxon>Stramenopiles</taxon>
        <taxon>Oomycota</taxon>
        <taxon>Saprolegniomycetes</taxon>
        <taxon>Saprolegniales</taxon>
        <taxon>Verrucalvaceae</taxon>
        <taxon>Aphanomyces</taxon>
    </lineage>
</organism>
<evidence type="ECO:0000256" key="4">
    <source>
        <dbReference type="SAM" id="MobiDB-lite"/>
    </source>
</evidence>
<evidence type="ECO:0000259" key="5">
    <source>
        <dbReference type="PROSITE" id="PS51192"/>
    </source>
</evidence>
<keyword evidence="1" id="KW-0547">Nucleotide-binding</keyword>
<dbReference type="InterPro" id="IPR038718">
    <property type="entry name" value="SNF2-like_sf"/>
</dbReference>
<protein>
    <recommendedName>
        <fullName evidence="9">Helicase C-terminal domain-containing protein</fullName>
    </recommendedName>
</protein>
<feature type="domain" description="Helicase ATP-binding" evidence="5">
    <location>
        <begin position="379"/>
        <end position="574"/>
    </location>
</feature>
<feature type="compositionally biased region" description="Polar residues" evidence="4">
    <location>
        <begin position="313"/>
        <end position="340"/>
    </location>
</feature>
<keyword evidence="2" id="KW-0378">Hydrolase</keyword>
<dbReference type="SUPFAM" id="SSF52540">
    <property type="entry name" value="P-loop containing nucleoside triphosphate hydrolases"/>
    <property type="match status" value="2"/>
</dbReference>
<dbReference type="InterPro" id="IPR000330">
    <property type="entry name" value="SNF2_N"/>
</dbReference>
<dbReference type="CDD" id="cd18008">
    <property type="entry name" value="DEXDc_SHPRH-like"/>
    <property type="match status" value="1"/>
</dbReference>
<name>A0A6G0X2F1_9STRA</name>
<accession>A0A6G0X2F1</accession>
<dbReference type="GO" id="GO:0006281">
    <property type="term" value="P:DNA repair"/>
    <property type="evidence" value="ECO:0007669"/>
    <property type="project" value="TreeGrafter"/>
</dbReference>
<dbReference type="PANTHER" id="PTHR45626">
    <property type="entry name" value="TRANSCRIPTION TERMINATION FACTOR 2-RELATED"/>
    <property type="match status" value="1"/>
</dbReference>
<evidence type="ECO:0000313" key="8">
    <source>
        <dbReference type="Proteomes" id="UP000481153"/>
    </source>
</evidence>
<dbReference type="InterPro" id="IPR049730">
    <property type="entry name" value="SNF2/RAD54-like_C"/>
</dbReference>
<reference evidence="7 8" key="1">
    <citation type="submission" date="2019-07" db="EMBL/GenBank/DDBJ databases">
        <title>Genomics analysis of Aphanomyces spp. identifies a new class of oomycete effector associated with host adaptation.</title>
        <authorList>
            <person name="Gaulin E."/>
        </authorList>
    </citation>
    <scope>NUCLEOTIDE SEQUENCE [LARGE SCALE GENOMIC DNA]</scope>
    <source>
        <strain evidence="7 8">ATCC 201684</strain>
    </source>
</reference>
<evidence type="ECO:0000256" key="3">
    <source>
        <dbReference type="ARBA" id="ARBA00022840"/>
    </source>
</evidence>
<proteinExistence type="predicted"/>
<dbReference type="Gene3D" id="3.40.50.300">
    <property type="entry name" value="P-loop containing nucleotide triphosphate hydrolases"/>
    <property type="match status" value="1"/>
</dbReference>
<dbReference type="SMART" id="SM00487">
    <property type="entry name" value="DEXDc"/>
    <property type="match status" value="1"/>
</dbReference>
<evidence type="ECO:0000313" key="7">
    <source>
        <dbReference type="EMBL" id="KAF0733989.1"/>
    </source>
</evidence>
<feature type="domain" description="Helicase C-terminal" evidence="6">
    <location>
        <begin position="683"/>
        <end position="834"/>
    </location>
</feature>
<dbReference type="AlphaFoldDB" id="A0A6G0X2F1"/>
<dbReference type="Gene3D" id="3.40.50.10810">
    <property type="entry name" value="Tandem AAA-ATPase domain"/>
    <property type="match status" value="1"/>
</dbReference>
<dbReference type="InterPro" id="IPR027417">
    <property type="entry name" value="P-loop_NTPase"/>
</dbReference>
<feature type="region of interest" description="Disordered" evidence="4">
    <location>
        <begin position="267"/>
        <end position="340"/>
    </location>
</feature>
<gene>
    <name evidence="7" type="ORF">Ae201684_009164</name>
</gene>
<evidence type="ECO:0008006" key="9">
    <source>
        <dbReference type="Google" id="ProtNLM"/>
    </source>
</evidence>
<keyword evidence="8" id="KW-1185">Reference proteome</keyword>
<dbReference type="Proteomes" id="UP000481153">
    <property type="component" value="Unassembled WGS sequence"/>
</dbReference>
<dbReference type="GO" id="GO:0005634">
    <property type="term" value="C:nucleus"/>
    <property type="evidence" value="ECO:0007669"/>
    <property type="project" value="TreeGrafter"/>
</dbReference>
<dbReference type="SMART" id="SM00490">
    <property type="entry name" value="HELICc"/>
    <property type="match status" value="1"/>
</dbReference>